<keyword evidence="11" id="KW-1185">Reference proteome</keyword>
<evidence type="ECO:0000256" key="8">
    <source>
        <dbReference type="ARBA" id="ARBA00023128"/>
    </source>
</evidence>
<dbReference type="Pfam" id="PF10249">
    <property type="entry name" value="NDUFB10"/>
    <property type="match status" value="1"/>
</dbReference>
<sequence length="266" mass="32278">MAVVEGETLAERYKREDKEASKAFWDVLDLDSRGYLLRRFTFYAWRFLDIPTTWFREKIVEPLQKERKLAFYHQKFNRVPTIDECPVTDRVCYEEAQWQYHMDKMVDGYILDILRNRMANCRTYYKNEEYKCAKCFDEFEEAELNYYIKYGEIGARGDVLTAYMKQKHRMIWERRHPEIMEARAAAREEHKKQLEQGNYDPSFWKRSDARLFKNYTVSLFAPMDFGGVFRGKRDNPSQDPEYYKHREEAKAKGEWKEQQHPLSVWP</sequence>
<evidence type="ECO:0000313" key="12">
    <source>
        <dbReference type="WBParaSite" id="TMUE_2000007261.1"/>
    </source>
</evidence>
<dbReference type="AlphaFoldDB" id="A0A5S6QIP7"/>
<dbReference type="GO" id="GO:0045271">
    <property type="term" value="C:respiratory chain complex I"/>
    <property type="evidence" value="ECO:0007669"/>
    <property type="project" value="UniProtKB-ARBA"/>
</dbReference>
<reference evidence="11" key="2">
    <citation type="submission" date="2014-03" db="EMBL/GenBank/DDBJ databases">
        <title>The whipworm genome and dual-species transcriptomics of an intimate host-pathogen interaction.</title>
        <authorList>
            <person name="Foth B.J."/>
            <person name="Tsai I.J."/>
            <person name="Reid A.J."/>
            <person name="Bancroft A.J."/>
            <person name="Nichol S."/>
            <person name="Tracey A."/>
            <person name="Holroyd N."/>
            <person name="Cotton J.A."/>
            <person name="Stanley E.J."/>
            <person name="Zarowiecki M."/>
            <person name="Liu J.Z."/>
            <person name="Huckvale T."/>
            <person name="Cooper P.J."/>
            <person name="Grencis R.K."/>
            <person name="Berriman M."/>
        </authorList>
    </citation>
    <scope>NUCLEOTIDE SEQUENCE [LARGE SCALE GENOMIC DNA]</scope>
    <source>
        <strain evidence="11">Edinburgh</strain>
    </source>
</reference>
<evidence type="ECO:0000256" key="2">
    <source>
        <dbReference type="ARBA" id="ARBA00008317"/>
    </source>
</evidence>
<evidence type="ECO:0000313" key="11">
    <source>
        <dbReference type="Proteomes" id="UP000046395"/>
    </source>
</evidence>
<reference evidence="12" key="3">
    <citation type="submission" date="2019-12" db="UniProtKB">
        <authorList>
            <consortium name="WormBaseParasite"/>
        </authorList>
    </citation>
    <scope>IDENTIFICATION</scope>
</reference>
<evidence type="ECO:0000256" key="6">
    <source>
        <dbReference type="ARBA" id="ARBA00022792"/>
    </source>
</evidence>
<dbReference type="InterPro" id="IPR039993">
    <property type="entry name" value="NDUFB10"/>
</dbReference>
<evidence type="ECO:0000256" key="10">
    <source>
        <dbReference type="SAM" id="MobiDB-lite"/>
    </source>
</evidence>
<keyword evidence="5" id="KW-0679">Respiratory chain</keyword>
<dbReference type="WBParaSite" id="TMUE_2000007261.1">
    <property type="protein sequence ID" value="TMUE_2000007261.1"/>
    <property type="gene ID" value="WBGene00294737"/>
</dbReference>
<evidence type="ECO:0000256" key="7">
    <source>
        <dbReference type="ARBA" id="ARBA00022982"/>
    </source>
</evidence>
<proteinExistence type="inferred from homology"/>
<dbReference type="InterPro" id="IPR019377">
    <property type="entry name" value="NADH_UbQ_OxRdtase_su10"/>
</dbReference>
<evidence type="ECO:0000256" key="9">
    <source>
        <dbReference type="ARBA" id="ARBA00023136"/>
    </source>
</evidence>
<accession>A0A5S6QIP7</accession>
<dbReference type="PANTHER" id="PTHR13094">
    <property type="entry name" value="NADH-UBIQUINONE OXIDOREDUCTASE PDSW SUBUNIT"/>
    <property type="match status" value="1"/>
</dbReference>
<keyword evidence="8" id="KW-0496">Mitochondrion</keyword>
<feature type="compositionally biased region" description="Basic and acidic residues" evidence="10">
    <location>
        <begin position="231"/>
        <end position="259"/>
    </location>
</feature>
<reference evidence="11" key="1">
    <citation type="submission" date="2013-11" db="EMBL/GenBank/DDBJ databases">
        <authorList>
            <person name="Aslett M."/>
        </authorList>
    </citation>
    <scope>NUCLEOTIDE SEQUENCE [LARGE SCALE GENOMIC DNA]</scope>
    <source>
        <strain evidence="11">Edinburgh</strain>
    </source>
</reference>
<feature type="region of interest" description="Disordered" evidence="10">
    <location>
        <begin position="230"/>
        <end position="266"/>
    </location>
</feature>
<comment type="similarity">
    <text evidence="2">Belongs to the complex I NDUFB10 subunit family.</text>
</comment>
<evidence type="ECO:0000256" key="1">
    <source>
        <dbReference type="ARBA" id="ARBA00004443"/>
    </source>
</evidence>
<evidence type="ECO:0000256" key="3">
    <source>
        <dbReference type="ARBA" id="ARBA00014109"/>
    </source>
</evidence>
<organism evidence="11 12">
    <name type="scientific">Trichuris muris</name>
    <name type="common">Mouse whipworm</name>
    <dbReference type="NCBI Taxonomy" id="70415"/>
    <lineage>
        <taxon>Eukaryota</taxon>
        <taxon>Metazoa</taxon>
        <taxon>Ecdysozoa</taxon>
        <taxon>Nematoda</taxon>
        <taxon>Enoplea</taxon>
        <taxon>Dorylaimia</taxon>
        <taxon>Trichinellida</taxon>
        <taxon>Trichuridae</taxon>
        <taxon>Trichuris</taxon>
    </lineage>
</organism>
<evidence type="ECO:0000256" key="5">
    <source>
        <dbReference type="ARBA" id="ARBA00022660"/>
    </source>
</evidence>
<dbReference type="GO" id="GO:0005743">
    <property type="term" value="C:mitochondrial inner membrane"/>
    <property type="evidence" value="ECO:0007669"/>
    <property type="project" value="UniProtKB-SubCell"/>
</dbReference>
<dbReference type="STRING" id="70415.A0A5S6QIP7"/>
<evidence type="ECO:0000256" key="4">
    <source>
        <dbReference type="ARBA" id="ARBA00022448"/>
    </source>
</evidence>
<name>A0A5S6QIP7_TRIMR</name>
<keyword evidence="4" id="KW-0813">Transport</keyword>
<keyword evidence="9" id="KW-0472">Membrane</keyword>
<dbReference type="Proteomes" id="UP000046395">
    <property type="component" value="Unassembled WGS sequence"/>
</dbReference>
<keyword evidence="7" id="KW-0249">Electron transport</keyword>
<dbReference type="PANTHER" id="PTHR13094:SF1">
    <property type="entry name" value="NADH DEHYDROGENASE [UBIQUINONE] 1 BETA SUBCOMPLEX SUBUNIT 10"/>
    <property type="match status" value="1"/>
</dbReference>
<comment type="subcellular location">
    <subcellularLocation>
        <location evidence="1">Mitochondrion inner membrane</location>
        <topology evidence="1">Peripheral membrane protein</topology>
        <orientation evidence="1">Matrix side</orientation>
    </subcellularLocation>
</comment>
<protein>
    <recommendedName>
        <fullName evidence="3">NADH dehydrogenase [ubiquinone] 1 beta subcomplex subunit 10</fullName>
    </recommendedName>
</protein>
<keyword evidence="6" id="KW-0999">Mitochondrion inner membrane</keyword>
<dbReference type="WBParaSite" id="TMUE_2000007261.2">
    <property type="protein sequence ID" value="TMUE_2000007261.2"/>
    <property type="gene ID" value="WBGene00294737"/>
</dbReference>